<sequence>MALVKVYVNYKKSILNPEAEAVHKALKRLGYDNIDDVKLGKYFELTVADGKSKAELDSEINEICDKLLANYNMENYHYEIVEAEAAQ</sequence>
<accession>A0A0R1KYF1</accession>
<comment type="similarity">
    <text evidence="6">Belongs to the PurS family.</text>
</comment>
<dbReference type="SUPFAM" id="SSF82697">
    <property type="entry name" value="PurS-like"/>
    <property type="match status" value="1"/>
</dbReference>
<evidence type="ECO:0000256" key="6">
    <source>
        <dbReference type="HAMAP-Rule" id="MF_01926"/>
    </source>
</evidence>
<dbReference type="UniPathway" id="UPA00074">
    <property type="reaction ID" value="UER00128"/>
</dbReference>
<dbReference type="GO" id="GO:0005737">
    <property type="term" value="C:cytoplasm"/>
    <property type="evidence" value="ECO:0007669"/>
    <property type="project" value="UniProtKB-SubCell"/>
</dbReference>
<dbReference type="OrthoDB" id="9799101at2"/>
<gene>
    <name evidence="6" type="primary">purS</name>
    <name evidence="7" type="ORF">FD17_GL000454</name>
</gene>
<keyword evidence="8" id="KW-1185">Reference proteome</keyword>
<comment type="caution">
    <text evidence="7">The sequence shown here is derived from an EMBL/GenBank/DDBJ whole genome shotgun (WGS) entry which is preliminary data.</text>
</comment>
<evidence type="ECO:0000256" key="5">
    <source>
        <dbReference type="ARBA" id="ARBA00022840"/>
    </source>
</evidence>
<dbReference type="Pfam" id="PF02700">
    <property type="entry name" value="PurS"/>
    <property type="match status" value="1"/>
</dbReference>
<evidence type="ECO:0000313" key="7">
    <source>
        <dbReference type="EMBL" id="KRK88312.1"/>
    </source>
</evidence>
<organism evidence="7 8">
    <name type="scientific">Lentilactobacillus sunkii DSM 19904</name>
    <dbReference type="NCBI Taxonomy" id="1423808"/>
    <lineage>
        <taxon>Bacteria</taxon>
        <taxon>Bacillati</taxon>
        <taxon>Bacillota</taxon>
        <taxon>Bacilli</taxon>
        <taxon>Lactobacillales</taxon>
        <taxon>Lactobacillaceae</taxon>
        <taxon>Lentilactobacillus</taxon>
    </lineage>
</organism>
<reference evidence="7 8" key="1">
    <citation type="journal article" date="2015" name="Genome Announc.">
        <title>Expanding the biotechnology potential of lactobacilli through comparative genomics of 213 strains and associated genera.</title>
        <authorList>
            <person name="Sun Z."/>
            <person name="Harris H.M."/>
            <person name="McCann A."/>
            <person name="Guo C."/>
            <person name="Argimon S."/>
            <person name="Zhang W."/>
            <person name="Yang X."/>
            <person name="Jeffery I.B."/>
            <person name="Cooney J.C."/>
            <person name="Kagawa T.F."/>
            <person name="Liu W."/>
            <person name="Song Y."/>
            <person name="Salvetti E."/>
            <person name="Wrobel A."/>
            <person name="Rasinkangas P."/>
            <person name="Parkhill J."/>
            <person name="Rea M.C."/>
            <person name="O'Sullivan O."/>
            <person name="Ritari J."/>
            <person name="Douillard F.P."/>
            <person name="Paul Ross R."/>
            <person name="Yang R."/>
            <person name="Briner A.E."/>
            <person name="Felis G.E."/>
            <person name="de Vos W.M."/>
            <person name="Barrangou R."/>
            <person name="Klaenhammer T.R."/>
            <person name="Caufield P.W."/>
            <person name="Cui Y."/>
            <person name="Zhang H."/>
            <person name="O'Toole P.W."/>
        </authorList>
    </citation>
    <scope>NUCLEOTIDE SEQUENCE [LARGE SCALE GENOMIC DNA]</scope>
    <source>
        <strain evidence="7 8">DSM 19904</strain>
    </source>
</reference>
<dbReference type="AlphaFoldDB" id="A0A0R1KYF1"/>
<keyword evidence="4 6" id="KW-0658">Purine biosynthesis</keyword>
<dbReference type="RefSeq" id="WP_057825155.1">
    <property type="nucleotide sequence ID" value="NZ_AZEA01000010.1"/>
</dbReference>
<keyword evidence="5 6" id="KW-0067">ATP-binding</keyword>
<evidence type="ECO:0000256" key="2">
    <source>
        <dbReference type="ARBA" id="ARBA00022598"/>
    </source>
</evidence>
<keyword evidence="2 6" id="KW-0436">Ligase</keyword>
<dbReference type="GO" id="GO:0006189">
    <property type="term" value="P:'de novo' IMP biosynthetic process"/>
    <property type="evidence" value="ECO:0007669"/>
    <property type="project" value="UniProtKB-UniRule"/>
</dbReference>
<protein>
    <recommendedName>
        <fullName evidence="6">Phosphoribosylformylglycinamidine synthase subunit PurS</fullName>
        <shortName evidence="6">FGAM synthase</shortName>
        <ecNumber evidence="6">6.3.5.3</ecNumber>
    </recommendedName>
    <alternativeName>
        <fullName evidence="6">Formylglycinamide ribonucleotide amidotransferase subunit III</fullName>
        <shortName evidence="6">FGAR amidotransferase III</shortName>
        <shortName evidence="6">FGAR-AT III</shortName>
    </alternativeName>
    <alternativeName>
        <fullName evidence="6">Phosphoribosylformylglycinamidine synthase subunit III</fullName>
    </alternativeName>
</protein>
<proteinExistence type="inferred from homology"/>
<evidence type="ECO:0000256" key="4">
    <source>
        <dbReference type="ARBA" id="ARBA00022755"/>
    </source>
</evidence>
<name>A0A0R1KYF1_9LACO</name>
<keyword evidence="1 6" id="KW-0963">Cytoplasm</keyword>
<dbReference type="EMBL" id="AZEA01000010">
    <property type="protein sequence ID" value="KRK88312.1"/>
    <property type="molecule type" value="Genomic_DNA"/>
</dbReference>
<evidence type="ECO:0000256" key="1">
    <source>
        <dbReference type="ARBA" id="ARBA00022490"/>
    </source>
</evidence>
<comment type="subunit">
    <text evidence="6">Part of the FGAM synthase complex composed of 1 PurL, 1 PurQ and 2 PurS subunits.</text>
</comment>
<dbReference type="HAMAP" id="MF_01926">
    <property type="entry name" value="PurS"/>
    <property type="match status" value="1"/>
</dbReference>
<keyword evidence="3 6" id="KW-0547">Nucleotide-binding</keyword>
<evidence type="ECO:0000313" key="8">
    <source>
        <dbReference type="Proteomes" id="UP000051581"/>
    </source>
</evidence>
<dbReference type="NCBIfam" id="TIGR00302">
    <property type="entry name" value="phosphoribosylformylglycinamidine synthase subunit PurS"/>
    <property type="match status" value="1"/>
</dbReference>
<dbReference type="NCBIfam" id="NF004630">
    <property type="entry name" value="PRK05974.1"/>
    <property type="match status" value="1"/>
</dbReference>
<evidence type="ECO:0000256" key="3">
    <source>
        <dbReference type="ARBA" id="ARBA00022741"/>
    </source>
</evidence>
<dbReference type="EC" id="6.3.5.3" evidence="6"/>
<dbReference type="GO" id="GO:0004642">
    <property type="term" value="F:phosphoribosylformylglycinamidine synthase activity"/>
    <property type="evidence" value="ECO:0007669"/>
    <property type="project" value="UniProtKB-UniRule"/>
</dbReference>
<comment type="function">
    <text evidence="6">Part of the phosphoribosylformylglycinamidine synthase complex involved in the purines biosynthetic pathway. Catalyzes the ATP-dependent conversion of formylglycinamide ribonucleotide (FGAR) and glutamine to yield formylglycinamidine ribonucleotide (FGAM) and glutamate. The FGAM synthase complex is composed of three subunits. PurQ produces an ammonia molecule by converting glutamine to glutamate. PurL transfers the ammonia molecule to FGAR to form FGAM in an ATP-dependent manner. PurS interacts with PurQ and PurL and is thought to assist in the transfer of the ammonia molecule from PurQ to PurL.</text>
</comment>
<dbReference type="InterPro" id="IPR036604">
    <property type="entry name" value="PurS-like_sf"/>
</dbReference>
<dbReference type="InterPro" id="IPR003850">
    <property type="entry name" value="PurS"/>
</dbReference>
<dbReference type="PANTHER" id="PTHR34696:SF1">
    <property type="entry name" value="PHOSPHORIBOSYLFORMYLGLYCINAMIDINE SYNTHASE SUBUNIT PURS"/>
    <property type="match status" value="1"/>
</dbReference>
<dbReference type="PATRIC" id="fig|1423808.3.peg.459"/>
<comment type="subcellular location">
    <subcellularLocation>
        <location evidence="6">Cytoplasm</location>
    </subcellularLocation>
</comment>
<dbReference type="Proteomes" id="UP000051581">
    <property type="component" value="Unassembled WGS sequence"/>
</dbReference>
<comment type="pathway">
    <text evidence="6">Purine metabolism; IMP biosynthesis via de novo pathway; 5-amino-1-(5-phospho-D-ribosyl)imidazole from N(2)-formyl-N(1)-(5-phospho-D-ribosyl)glycinamide: step 1/2.</text>
</comment>
<dbReference type="Gene3D" id="3.30.1280.10">
    <property type="entry name" value="Phosphoribosylformylglycinamidine synthase subunit PurS"/>
    <property type="match status" value="1"/>
</dbReference>
<dbReference type="GO" id="GO:0005524">
    <property type="term" value="F:ATP binding"/>
    <property type="evidence" value="ECO:0007669"/>
    <property type="project" value="UniProtKB-UniRule"/>
</dbReference>
<dbReference type="PANTHER" id="PTHR34696">
    <property type="entry name" value="PHOSPHORIBOSYLFORMYLGLYCINAMIDINE SYNTHASE SUBUNIT PURS"/>
    <property type="match status" value="1"/>
</dbReference>
<comment type="catalytic activity">
    <reaction evidence="6">
        <text>N(2)-formyl-N(1)-(5-phospho-beta-D-ribosyl)glycinamide + L-glutamine + ATP + H2O = 2-formamido-N(1)-(5-O-phospho-beta-D-ribosyl)acetamidine + L-glutamate + ADP + phosphate + H(+)</text>
        <dbReference type="Rhea" id="RHEA:17129"/>
        <dbReference type="ChEBI" id="CHEBI:15377"/>
        <dbReference type="ChEBI" id="CHEBI:15378"/>
        <dbReference type="ChEBI" id="CHEBI:29985"/>
        <dbReference type="ChEBI" id="CHEBI:30616"/>
        <dbReference type="ChEBI" id="CHEBI:43474"/>
        <dbReference type="ChEBI" id="CHEBI:58359"/>
        <dbReference type="ChEBI" id="CHEBI:147286"/>
        <dbReference type="ChEBI" id="CHEBI:147287"/>
        <dbReference type="ChEBI" id="CHEBI:456216"/>
        <dbReference type="EC" id="6.3.5.3"/>
    </reaction>
</comment>